<name>A0A3Q1ALR4_AMPOC</name>
<keyword evidence="2" id="KW-0430">Lectin</keyword>
<feature type="chain" id="PRO_5043321622" description="Jacalin-type lectin domain-containing protein" evidence="3">
    <location>
        <begin position="20"/>
        <end position="163"/>
    </location>
</feature>
<dbReference type="InterPro" id="IPR036404">
    <property type="entry name" value="Jacalin-like_lectin_dom_sf"/>
</dbReference>
<dbReference type="Ensembl" id="ENSAOCT00000012142.2">
    <property type="protein sequence ID" value="ENSAOCP00000002063.2"/>
    <property type="gene ID" value="ENSAOCG00000005150.2"/>
</dbReference>
<keyword evidence="1 3" id="KW-0732">Signal</keyword>
<evidence type="ECO:0000313" key="5">
    <source>
        <dbReference type="Ensembl" id="ENSAOCP00000002063.2"/>
    </source>
</evidence>
<dbReference type="Pfam" id="PF01419">
    <property type="entry name" value="Jacalin"/>
    <property type="match status" value="1"/>
</dbReference>
<organism evidence="5 6">
    <name type="scientific">Amphiprion ocellaris</name>
    <name type="common">Clown anemonefish</name>
    <dbReference type="NCBI Taxonomy" id="80972"/>
    <lineage>
        <taxon>Eukaryota</taxon>
        <taxon>Metazoa</taxon>
        <taxon>Chordata</taxon>
        <taxon>Craniata</taxon>
        <taxon>Vertebrata</taxon>
        <taxon>Euteleostomi</taxon>
        <taxon>Actinopterygii</taxon>
        <taxon>Neopterygii</taxon>
        <taxon>Teleostei</taxon>
        <taxon>Neoteleostei</taxon>
        <taxon>Acanthomorphata</taxon>
        <taxon>Ovalentaria</taxon>
        <taxon>Pomacentridae</taxon>
        <taxon>Amphiprion</taxon>
    </lineage>
</organism>
<proteinExistence type="predicted"/>
<evidence type="ECO:0000256" key="2">
    <source>
        <dbReference type="ARBA" id="ARBA00022734"/>
    </source>
</evidence>
<dbReference type="Gene3D" id="2.100.10.30">
    <property type="entry name" value="Jacalin-like lectin domain"/>
    <property type="match status" value="1"/>
</dbReference>
<evidence type="ECO:0000259" key="4">
    <source>
        <dbReference type="PROSITE" id="PS51752"/>
    </source>
</evidence>
<sequence>MNRMFSCVIFALLTASILADMSPYSYSPFRGSTLGEETTLRGRGRITAIRMWSGYNSFIFGIQFRFGPIWSRTVGSKVGALQEIQLFEGEYIIQVSGKYGRYIQQLIFVTSRGRFLIAGQPTFQSFNMFPEHKDAELIFIGVRFQRALTAIAAHWAVVNQTTW</sequence>
<protein>
    <recommendedName>
        <fullName evidence="4">Jacalin-type lectin domain-containing protein</fullName>
    </recommendedName>
</protein>
<evidence type="ECO:0000256" key="3">
    <source>
        <dbReference type="SAM" id="SignalP"/>
    </source>
</evidence>
<dbReference type="SMART" id="SM00915">
    <property type="entry name" value="Jacalin"/>
    <property type="match status" value="1"/>
</dbReference>
<dbReference type="GeneTree" id="ENSGT00940000164478"/>
<accession>A0A3Q1ALR4</accession>
<keyword evidence="6" id="KW-1185">Reference proteome</keyword>
<reference evidence="5 6" key="1">
    <citation type="submission" date="2022-01" db="EMBL/GenBank/DDBJ databases">
        <title>A chromosome-scale genome assembly of the false clownfish, Amphiprion ocellaris.</title>
        <authorList>
            <person name="Ryu T."/>
        </authorList>
    </citation>
    <scope>NUCLEOTIDE SEQUENCE [LARGE SCALE GENOMIC DNA]</scope>
</reference>
<dbReference type="GO" id="GO:0030246">
    <property type="term" value="F:carbohydrate binding"/>
    <property type="evidence" value="ECO:0007669"/>
    <property type="project" value="UniProtKB-KW"/>
</dbReference>
<feature type="domain" description="Jacalin-type lectin" evidence="4">
    <location>
        <begin position="24"/>
        <end position="157"/>
    </location>
</feature>
<evidence type="ECO:0000256" key="1">
    <source>
        <dbReference type="ARBA" id="ARBA00022729"/>
    </source>
</evidence>
<dbReference type="AlphaFoldDB" id="A0A3Q1ALR4"/>
<dbReference type="SUPFAM" id="SSF51101">
    <property type="entry name" value="Mannose-binding lectins"/>
    <property type="match status" value="1"/>
</dbReference>
<dbReference type="PANTHER" id="PTHR33589:SF3">
    <property type="entry name" value="ZYMOGEN GRANULE MEMBRANE PROTEIN 16-LIKE"/>
    <property type="match status" value="1"/>
</dbReference>
<dbReference type="KEGG" id="aoce:111586496"/>
<dbReference type="Proteomes" id="UP001501940">
    <property type="component" value="Chromosome 15"/>
</dbReference>
<dbReference type="InterPro" id="IPR001229">
    <property type="entry name" value="Jacalin-like_lectin_dom"/>
</dbReference>
<dbReference type="RefSeq" id="XP_023151992.2">
    <property type="nucleotide sequence ID" value="XM_023296224.3"/>
</dbReference>
<feature type="signal peptide" evidence="3">
    <location>
        <begin position="1"/>
        <end position="19"/>
    </location>
</feature>
<dbReference type="OMA" id="WNESVHS"/>
<evidence type="ECO:0000313" key="6">
    <source>
        <dbReference type="Proteomes" id="UP001501940"/>
    </source>
</evidence>
<dbReference type="GeneID" id="111586496"/>
<reference evidence="5" key="2">
    <citation type="submission" date="2025-08" db="UniProtKB">
        <authorList>
            <consortium name="Ensembl"/>
        </authorList>
    </citation>
    <scope>IDENTIFICATION</scope>
</reference>
<dbReference type="STRING" id="80972.ENSAOCP00000002063"/>
<dbReference type="PROSITE" id="PS51752">
    <property type="entry name" value="JACALIN_LECTIN"/>
    <property type="match status" value="1"/>
</dbReference>
<reference evidence="5" key="3">
    <citation type="submission" date="2025-09" db="UniProtKB">
        <authorList>
            <consortium name="Ensembl"/>
        </authorList>
    </citation>
    <scope>IDENTIFICATION</scope>
</reference>
<dbReference type="InterPro" id="IPR052321">
    <property type="entry name" value="PolyBind_ProtTraffic"/>
</dbReference>
<dbReference type="PANTHER" id="PTHR33589">
    <property type="entry name" value="OS11G0524900 PROTEIN"/>
    <property type="match status" value="1"/>
</dbReference>